<dbReference type="InterPro" id="IPR015813">
    <property type="entry name" value="Pyrv/PenolPyrv_kinase-like_dom"/>
</dbReference>
<dbReference type="Proteomes" id="UP001597492">
    <property type="component" value="Unassembled WGS sequence"/>
</dbReference>
<dbReference type="PANTHER" id="PTHR30502">
    <property type="entry name" value="2-KETO-3-DEOXY-L-RHAMNONATE ALDOLASE"/>
    <property type="match status" value="1"/>
</dbReference>
<evidence type="ECO:0000256" key="3">
    <source>
        <dbReference type="ARBA" id="ARBA00023239"/>
    </source>
</evidence>
<organism evidence="5 6">
    <name type="scientific">Gulosibacter faecalis</name>
    <dbReference type="NCBI Taxonomy" id="272240"/>
    <lineage>
        <taxon>Bacteria</taxon>
        <taxon>Bacillati</taxon>
        <taxon>Actinomycetota</taxon>
        <taxon>Actinomycetes</taxon>
        <taxon>Micrococcales</taxon>
        <taxon>Microbacteriaceae</taxon>
        <taxon>Gulosibacter</taxon>
    </lineage>
</organism>
<evidence type="ECO:0000313" key="5">
    <source>
        <dbReference type="EMBL" id="MFD2758006.1"/>
    </source>
</evidence>
<keyword evidence="6" id="KW-1185">Reference proteome</keyword>
<dbReference type="Pfam" id="PF03328">
    <property type="entry name" value="HpcH_HpaI"/>
    <property type="match status" value="1"/>
</dbReference>
<dbReference type="InterPro" id="IPR040442">
    <property type="entry name" value="Pyrv_kinase-like_dom_sf"/>
</dbReference>
<protein>
    <submittedName>
        <fullName evidence="5">HpcH/HpaI aldolase/citrate lyase family protein</fullName>
    </submittedName>
</protein>
<gene>
    <name evidence="5" type="ORF">ACFSW7_06405</name>
</gene>
<evidence type="ECO:0000256" key="2">
    <source>
        <dbReference type="ARBA" id="ARBA00022723"/>
    </source>
</evidence>
<comment type="caution">
    <text evidence="5">The sequence shown here is derived from an EMBL/GenBank/DDBJ whole genome shotgun (WGS) entry which is preliminary data.</text>
</comment>
<dbReference type="PANTHER" id="PTHR30502:SF0">
    <property type="entry name" value="PHOSPHOENOLPYRUVATE CARBOXYLASE FAMILY PROTEIN"/>
    <property type="match status" value="1"/>
</dbReference>
<feature type="domain" description="HpcH/HpaI aldolase/citrate lyase" evidence="4">
    <location>
        <begin position="15"/>
        <end position="239"/>
    </location>
</feature>
<sequence>MPNSTIGRQRDAPSFGAWVTLDSPVGTEQIARSGFDYVCVDGQHGLVGYDAQVRALLAITAGGATPFARVVTNSPAEIGRALDAGAHGVIVPLVNSAAEAEQAARAARYPTSGGDRSYGPMRLGSHFAETPGDTDASVTVLVMIETASGLADLEAILDVDGVDGVYVGPYDLSLALGARVPLEEEILPRLDAELERIARAAASRGKVAGVHCADGEQAAKRVEQGFTFITAATDVSSLRADVQRQLAAAKRIPPDGRGGMSY</sequence>
<evidence type="ECO:0000259" key="4">
    <source>
        <dbReference type="Pfam" id="PF03328"/>
    </source>
</evidence>
<accession>A0ABW5UWU0</accession>
<reference evidence="6" key="1">
    <citation type="journal article" date="2019" name="Int. J. Syst. Evol. Microbiol.">
        <title>The Global Catalogue of Microorganisms (GCM) 10K type strain sequencing project: providing services to taxonomists for standard genome sequencing and annotation.</title>
        <authorList>
            <consortium name="The Broad Institute Genomics Platform"/>
            <consortium name="The Broad Institute Genome Sequencing Center for Infectious Disease"/>
            <person name="Wu L."/>
            <person name="Ma J."/>
        </authorList>
    </citation>
    <scope>NUCLEOTIDE SEQUENCE [LARGE SCALE GENOMIC DNA]</scope>
    <source>
        <strain evidence="6">TISTR 1514</strain>
    </source>
</reference>
<comment type="similarity">
    <text evidence="1">Belongs to the HpcH/HpaI aldolase family.</text>
</comment>
<proteinExistence type="inferred from homology"/>
<dbReference type="Gene3D" id="3.20.20.60">
    <property type="entry name" value="Phosphoenolpyruvate-binding domains"/>
    <property type="match status" value="1"/>
</dbReference>
<dbReference type="InterPro" id="IPR005000">
    <property type="entry name" value="Aldolase/citrate-lyase_domain"/>
</dbReference>
<dbReference type="EMBL" id="JBHUNE010000005">
    <property type="protein sequence ID" value="MFD2758006.1"/>
    <property type="molecule type" value="Genomic_DNA"/>
</dbReference>
<keyword evidence="2" id="KW-0479">Metal-binding</keyword>
<evidence type="ECO:0000313" key="6">
    <source>
        <dbReference type="Proteomes" id="UP001597492"/>
    </source>
</evidence>
<dbReference type="InterPro" id="IPR050251">
    <property type="entry name" value="HpcH-HpaI_aldolase"/>
</dbReference>
<evidence type="ECO:0000256" key="1">
    <source>
        <dbReference type="ARBA" id="ARBA00005568"/>
    </source>
</evidence>
<dbReference type="SUPFAM" id="SSF51621">
    <property type="entry name" value="Phosphoenolpyruvate/pyruvate domain"/>
    <property type="match status" value="1"/>
</dbReference>
<keyword evidence="3 5" id="KW-0456">Lyase</keyword>
<dbReference type="RefSeq" id="WP_019619726.1">
    <property type="nucleotide sequence ID" value="NZ_JBHUNE010000005.1"/>
</dbReference>
<dbReference type="GO" id="GO:0016829">
    <property type="term" value="F:lyase activity"/>
    <property type="evidence" value="ECO:0007669"/>
    <property type="project" value="UniProtKB-KW"/>
</dbReference>
<name>A0ABW5UWU0_9MICO</name>